<organism evidence="2 3">
    <name type="scientific">Danionella cerebrum</name>
    <dbReference type="NCBI Taxonomy" id="2873325"/>
    <lineage>
        <taxon>Eukaryota</taxon>
        <taxon>Metazoa</taxon>
        <taxon>Chordata</taxon>
        <taxon>Craniata</taxon>
        <taxon>Vertebrata</taxon>
        <taxon>Euteleostomi</taxon>
        <taxon>Actinopterygii</taxon>
        <taxon>Neopterygii</taxon>
        <taxon>Teleostei</taxon>
        <taxon>Ostariophysi</taxon>
        <taxon>Cypriniformes</taxon>
        <taxon>Danionidae</taxon>
        <taxon>Danioninae</taxon>
        <taxon>Danionella</taxon>
    </lineage>
</organism>
<dbReference type="EMBL" id="SRMA01025159">
    <property type="protein sequence ID" value="TRY98521.1"/>
    <property type="molecule type" value="Genomic_DNA"/>
</dbReference>
<evidence type="ECO:0000313" key="2">
    <source>
        <dbReference type="EMBL" id="TRY98521.1"/>
    </source>
</evidence>
<name>A0A553R8K5_9TELE</name>
<evidence type="ECO:0000313" key="3">
    <source>
        <dbReference type="Proteomes" id="UP000316079"/>
    </source>
</evidence>
<dbReference type="Proteomes" id="UP000316079">
    <property type="component" value="Unassembled WGS sequence"/>
</dbReference>
<feature type="signal peptide" evidence="1">
    <location>
        <begin position="1"/>
        <end position="19"/>
    </location>
</feature>
<keyword evidence="3" id="KW-1185">Reference proteome</keyword>
<evidence type="ECO:0000256" key="1">
    <source>
        <dbReference type="SAM" id="SignalP"/>
    </source>
</evidence>
<keyword evidence="1" id="KW-0732">Signal</keyword>
<feature type="chain" id="PRO_5022219729" evidence="1">
    <location>
        <begin position="20"/>
        <end position="58"/>
    </location>
</feature>
<sequence>MELCWILFLIFDIFYMTDCARVLKVCHASSPPPPPPQPRTVLFVRRSRQLAALSPLET</sequence>
<reference evidence="2 3" key="1">
    <citation type="journal article" date="2019" name="Sci. Data">
        <title>Hybrid genome assembly and annotation of Danionella translucida.</title>
        <authorList>
            <person name="Kadobianskyi M."/>
            <person name="Schulze L."/>
            <person name="Schuelke M."/>
            <person name="Judkewitz B."/>
        </authorList>
    </citation>
    <scope>NUCLEOTIDE SEQUENCE [LARGE SCALE GENOMIC DNA]</scope>
    <source>
        <strain evidence="2 3">Bolton</strain>
    </source>
</reference>
<dbReference type="AlphaFoldDB" id="A0A553R8K5"/>
<proteinExistence type="predicted"/>
<comment type="caution">
    <text evidence="2">The sequence shown here is derived from an EMBL/GenBank/DDBJ whole genome shotgun (WGS) entry which is preliminary data.</text>
</comment>
<gene>
    <name evidence="2" type="ORF">DNTS_014644</name>
</gene>
<accession>A0A553R8K5</accession>
<protein>
    <submittedName>
        <fullName evidence="2">Uncharacterized protein</fullName>
    </submittedName>
</protein>